<evidence type="ECO:0000256" key="6">
    <source>
        <dbReference type="SAM" id="MobiDB-lite"/>
    </source>
</evidence>
<organism evidence="9 10">
    <name type="scientific">Urochloa decumbens</name>
    <dbReference type="NCBI Taxonomy" id="240449"/>
    <lineage>
        <taxon>Eukaryota</taxon>
        <taxon>Viridiplantae</taxon>
        <taxon>Streptophyta</taxon>
        <taxon>Embryophyta</taxon>
        <taxon>Tracheophyta</taxon>
        <taxon>Spermatophyta</taxon>
        <taxon>Magnoliopsida</taxon>
        <taxon>Liliopsida</taxon>
        <taxon>Poales</taxon>
        <taxon>Poaceae</taxon>
        <taxon>PACMAD clade</taxon>
        <taxon>Panicoideae</taxon>
        <taxon>Panicodae</taxon>
        <taxon>Paniceae</taxon>
        <taxon>Melinidinae</taxon>
        <taxon>Urochloa</taxon>
    </lineage>
</organism>
<dbReference type="Pfam" id="PF00134">
    <property type="entry name" value="Cyclin_N"/>
    <property type="match status" value="1"/>
</dbReference>
<evidence type="ECO:0008006" key="11">
    <source>
        <dbReference type="Google" id="ProtNLM"/>
    </source>
</evidence>
<evidence type="ECO:0000256" key="2">
    <source>
        <dbReference type="ARBA" id="ARBA00022618"/>
    </source>
</evidence>
<evidence type="ECO:0000259" key="7">
    <source>
        <dbReference type="SMART" id="SM00385"/>
    </source>
</evidence>
<gene>
    <name evidence="9" type="ORF">URODEC1_LOCUS9315</name>
</gene>
<evidence type="ECO:0000256" key="1">
    <source>
        <dbReference type="ARBA" id="ARBA00006955"/>
    </source>
</evidence>
<evidence type="ECO:0000256" key="3">
    <source>
        <dbReference type="ARBA" id="ARBA00023127"/>
    </source>
</evidence>
<dbReference type="InterPro" id="IPR036915">
    <property type="entry name" value="Cyclin-like_sf"/>
</dbReference>
<protein>
    <recommendedName>
        <fullName evidence="11">Cyclin N-terminal domain-containing protein</fullName>
    </recommendedName>
</protein>
<dbReference type="SMART" id="SM01332">
    <property type="entry name" value="Cyclin_C"/>
    <property type="match status" value="1"/>
</dbReference>
<reference evidence="9 10" key="2">
    <citation type="submission" date="2024-10" db="EMBL/GenBank/DDBJ databases">
        <authorList>
            <person name="Ryan C."/>
        </authorList>
    </citation>
    <scope>NUCLEOTIDE SEQUENCE [LARGE SCALE GENOMIC DNA]</scope>
</reference>
<dbReference type="GO" id="GO:0010332">
    <property type="term" value="P:response to gamma radiation"/>
    <property type="evidence" value="ECO:0007669"/>
    <property type="project" value="UniProtKB-ARBA"/>
</dbReference>
<dbReference type="GO" id="GO:0051301">
    <property type="term" value="P:cell division"/>
    <property type="evidence" value="ECO:0007669"/>
    <property type="project" value="UniProtKB-KW"/>
</dbReference>
<evidence type="ECO:0000256" key="5">
    <source>
        <dbReference type="RuleBase" id="RU000383"/>
    </source>
</evidence>
<dbReference type="Proteomes" id="UP001497457">
    <property type="component" value="Chromosome 11b"/>
</dbReference>
<dbReference type="FunFam" id="1.10.472.10:FF:000032">
    <property type="entry name" value="G2/mitotic-specific cyclin-1"/>
    <property type="match status" value="1"/>
</dbReference>
<name>A0ABC8W2A8_9POAL</name>
<dbReference type="InterPro" id="IPR004367">
    <property type="entry name" value="Cyclin_C-dom"/>
</dbReference>
<dbReference type="SMART" id="SM00385">
    <property type="entry name" value="CYCLIN"/>
    <property type="match status" value="2"/>
</dbReference>
<evidence type="ECO:0000313" key="10">
    <source>
        <dbReference type="Proteomes" id="UP001497457"/>
    </source>
</evidence>
<proteinExistence type="inferred from homology"/>
<feature type="region of interest" description="Disordered" evidence="6">
    <location>
        <begin position="81"/>
        <end position="142"/>
    </location>
</feature>
<reference evidence="10" key="1">
    <citation type="submission" date="2024-06" db="EMBL/GenBank/DDBJ databases">
        <authorList>
            <person name="Ryan C."/>
        </authorList>
    </citation>
    <scope>NUCLEOTIDE SEQUENCE [LARGE SCALE GENOMIC DNA]</scope>
</reference>
<dbReference type="InterPro" id="IPR046965">
    <property type="entry name" value="Cyclin_A/B-like"/>
</dbReference>
<feature type="domain" description="Cyclin-like" evidence="7">
    <location>
        <begin position="322"/>
        <end position="406"/>
    </location>
</feature>
<dbReference type="AlphaFoldDB" id="A0ABC8W2A8"/>
<feature type="domain" description="Cyclin C-terminal" evidence="8">
    <location>
        <begin position="318"/>
        <end position="437"/>
    </location>
</feature>
<dbReference type="InterPro" id="IPR013763">
    <property type="entry name" value="Cyclin-like_dom"/>
</dbReference>
<comment type="similarity">
    <text evidence="1">Belongs to the cyclin family. Cyclin AB subfamily.</text>
</comment>
<dbReference type="InterPro" id="IPR048258">
    <property type="entry name" value="Cyclins_cyclin-box"/>
</dbReference>
<evidence type="ECO:0000313" key="9">
    <source>
        <dbReference type="EMBL" id="CAL4901428.1"/>
    </source>
</evidence>
<dbReference type="InterPro" id="IPR039361">
    <property type="entry name" value="Cyclin"/>
</dbReference>
<dbReference type="CDD" id="cd20567">
    <property type="entry name" value="CYCLIN_AtCycB-like_rpt1"/>
    <property type="match status" value="1"/>
</dbReference>
<feature type="compositionally biased region" description="Polar residues" evidence="6">
    <location>
        <begin position="117"/>
        <end position="128"/>
    </location>
</feature>
<dbReference type="InterPro" id="IPR006671">
    <property type="entry name" value="Cyclin_N"/>
</dbReference>
<keyword evidence="3 5" id="KW-0195">Cyclin</keyword>
<keyword evidence="2" id="KW-0132">Cell division</keyword>
<dbReference type="Pfam" id="PF02984">
    <property type="entry name" value="Cyclin_C"/>
    <property type="match status" value="1"/>
</dbReference>
<keyword evidence="4" id="KW-0131">Cell cycle</keyword>
<dbReference type="Gene3D" id="1.10.472.10">
    <property type="entry name" value="Cyclin-like"/>
    <property type="match status" value="2"/>
</dbReference>
<evidence type="ECO:0000256" key="4">
    <source>
        <dbReference type="ARBA" id="ARBA00023306"/>
    </source>
</evidence>
<dbReference type="PANTHER" id="PTHR10177">
    <property type="entry name" value="CYCLINS"/>
    <property type="match status" value="1"/>
</dbReference>
<accession>A0ABC8W2A8</accession>
<feature type="domain" description="Cyclin-like" evidence="7">
    <location>
        <begin position="225"/>
        <end position="309"/>
    </location>
</feature>
<keyword evidence="10" id="KW-1185">Reference proteome</keyword>
<dbReference type="EMBL" id="OZ075121">
    <property type="protein sequence ID" value="CAL4901428.1"/>
    <property type="molecule type" value="Genomic_DNA"/>
</dbReference>
<dbReference type="PROSITE" id="PS00292">
    <property type="entry name" value="CYCLINS"/>
    <property type="match status" value="1"/>
</dbReference>
<sequence>MATRNHHAAAAQQPANGGAAVLAGRQKVAAAGRRRVLSDIGNVGIDVFDGKIQLPEGINRPITRSFGAQLLKNAALAKKNAVAPPPAKPVPAPAVPKPARKAPTKAAPRPAPEQAPKNATSSNENSKPSEGAAGSSSSVQKKSRKKVVCTLTTVLSARSKNASGLKQKEPIEDIDKLDGNNQLAMVEYVEDIYKFYKASEHESRPDDYMGSQPEINPNMRAILLDWLAEIHAKFELMPETLYLTIYIVDRYLSLQPVLKRKLQLVGIAAMLIASKYEEIWAPEVGDFISLSDNAYDRQQILVMEKAILNTIEWNLTLPTQYHFLVRFAKAAGSDSDKQLRHMILFFGELALMDYRMVTIRPSIVAASAVYAARCTLKKSPLWTATLKYHTGLNEQQLMEGAKILISSHAAAPEGKLKIIYEKYSSEEFGFVARHSPCSWSRPCLGL</sequence>
<feature type="compositionally biased region" description="Pro residues" evidence="6">
    <location>
        <begin position="83"/>
        <end position="96"/>
    </location>
</feature>
<evidence type="ECO:0000259" key="8">
    <source>
        <dbReference type="SMART" id="SM01332"/>
    </source>
</evidence>
<dbReference type="PIRSF" id="PIRSF001771">
    <property type="entry name" value="Cyclin_A_B_D_E"/>
    <property type="match status" value="1"/>
</dbReference>
<dbReference type="SUPFAM" id="SSF47954">
    <property type="entry name" value="Cyclin-like"/>
    <property type="match status" value="2"/>
</dbReference>